<sequence length="523" mass="59185">MTSRYYKKIKVEQMIITQISTPNKVDGLMRIWEVTVYRDTYGSCLGSRINKLKMLHKGLVTKSKGEFLYVWSKSFGGEAILDKRQVPASEYMPLIGDWIVFSVKVGSDCIDDFTDIPDILPTKVSEHGCATVKTRISFRTSNVSGCNLLAHSNDLGVIGIFQNFASLNENYDCDVWAERIPQALSNLEHIYKTSWYISDELPEQVAKTSLERFSSVQSLSSRCNSHTGLPNAPFKDSCSDIATYTSKSSLSSVDIDFDESQENNRLCKRSLSKQTYFTELSLLQEFFDPEPCPSAEAIKGEETDKGKTIVGLITSVFNGKAFVWSSVLGTGVISLRFGQEIRHGKWIKFTPTRIDDICLEGRSELRGCKYTAEDWCIISPVYPTRSFRTIISVQVKLFVPQGYRNGASNLWAEFFGTVYDSLGRIAEFGHLNNISGRCLLVRIMEMKSDCDTSNSWVVHKVIDLLENEESVPKLKSQSFAADALRYMNEDSLIHNVMKKVDWNLVKQLEEPHFLPNDILEHQN</sequence>
<evidence type="ECO:0000313" key="2">
    <source>
        <dbReference type="WBParaSite" id="EEL_0001041501-mRNA-1"/>
    </source>
</evidence>
<keyword evidence="1" id="KW-1185">Reference proteome</keyword>
<name>A0A0R3S6J3_9BILA</name>
<dbReference type="WBParaSite" id="EEL_0001041501-mRNA-1">
    <property type="protein sequence ID" value="EEL_0001041501-mRNA-1"/>
    <property type="gene ID" value="EEL_0001041501"/>
</dbReference>
<organism evidence="1 2">
    <name type="scientific">Elaeophora elaphi</name>
    <dbReference type="NCBI Taxonomy" id="1147741"/>
    <lineage>
        <taxon>Eukaryota</taxon>
        <taxon>Metazoa</taxon>
        <taxon>Ecdysozoa</taxon>
        <taxon>Nematoda</taxon>
        <taxon>Chromadorea</taxon>
        <taxon>Rhabditida</taxon>
        <taxon>Spirurina</taxon>
        <taxon>Spiruromorpha</taxon>
        <taxon>Filarioidea</taxon>
        <taxon>Onchocercidae</taxon>
        <taxon>Elaeophora</taxon>
    </lineage>
</organism>
<reference evidence="2" key="1">
    <citation type="submission" date="2017-02" db="UniProtKB">
        <authorList>
            <consortium name="WormBaseParasite"/>
        </authorList>
    </citation>
    <scope>IDENTIFICATION</scope>
</reference>
<evidence type="ECO:0000313" key="1">
    <source>
        <dbReference type="Proteomes" id="UP000050640"/>
    </source>
</evidence>
<protein>
    <submittedName>
        <fullName evidence="2">CST complex subunit CTC1</fullName>
    </submittedName>
</protein>
<dbReference type="AlphaFoldDB" id="A0A0R3S6J3"/>
<proteinExistence type="predicted"/>
<dbReference type="Proteomes" id="UP000050640">
    <property type="component" value="Unplaced"/>
</dbReference>
<accession>A0A0R3S6J3</accession>